<dbReference type="InterPro" id="IPR050942">
    <property type="entry name" value="F-box_BR-signaling"/>
</dbReference>
<gene>
    <name evidence="2" type="ORF">Acr_08g0014410</name>
</gene>
<dbReference type="Proteomes" id="UP000585474">
    <property type="component" value="Unassembled WGS sequence"/>
</dbReference>
<comment type="caution">
    <text evidence="2">The sequence shown here is derived from an EMBL/GenBank/DDBJ whole genome shotgun (WGS) entry which is preliminary data.</text>
</comment>
<feature type="domain" description="F-box" evidence="1">
    <location>
        <begin position="22"/>
        <end position="63"/>
    </location>
</feature>
<dbReference type="Gene3D" id="1.20.1280.50">
    <property type="match status" value="1"/>
</dbReference>
<dbReference type="Pfam" id="PF00646">
    <property type="entry name" value="F-box"/>
    <property type="match status" value="1"/>
</dbReference>
<organism evidence="2 3">
    <name type="scientific">Actinidia rufa</name>
    <dbReference type="NCBI Taxonomy" id="165716"/>
    <lineage>
        <taxon>Eukaryota</taxon>
        <taxon>Viridiplantae</taxon>
        <taxon>Streptophyta</taxon>
        <taxon>Embryophyta</taxon>
        <taxon>Tracheophyta</taxon>
        <taxon>Spermatophyta</taxon>
        <taxon>Magnoliopsida</taxon>
        <taxon>eudicotyledons</taxon>
        <taxon>Gunneridae</taxon>
        <taxon>Pentapetalae</taxon>
        <taxon>asterids</taxon>
        <taxon>Ericales</taxon>
        <taxon>Actinidiaceae</taxon>
        <taxon>Actinidia</taxon>
    </lineage>
</organism>
<proteinExistence type="predicted"/>
<dbReference type="PANTHER" id="PTHR44259:SF15">
    <property type="entry name" value="F-BOX PROTEIN KIB2-RELATED"/>
    <property type="match status" value="1"/>
</dbReference>
<dbReference type="InterPro" id="IPR001810">
    <property type="entry name" value="F-box_dom"/>
</dbReference>
<dbReference type="PANTHER" id="PTHR44259">
    <property type="entry name" value="OS07G0183000 PROTEIN-RELATED"/>
    <property type="match status" value="1"/>
</dbReference>
<name>A0A7J0F2X5_9ERIC</name>
<dbReference type="Pfam" id="PF03478">
    <property type="entry name" value="Beta-prop_KIB1-4"/>
    <property type="match status" value="1"/>
</dbReference>
<dbReference type="SMART" id="SM00256">
    <property type="entry name" value="FBOX"/>
    <property type="match status" value="1"/>
</dbReference>
<dbReference type="OrthoDB" id="642536at2759"/>
<accession>A0A7J0F2X5</accession>
<evidence type="ECO:0000259" key="1">
    <source>
        <dbReference type="SMART" id="SM00256"/>
    </source>
</evidence>
<dbReference type="SUPFAM" id="SSF81383">
    <property type="entry name" value="F-box domain"/>
    <property type="match status" value="1"/>
</dbReference>
<reference evidence="2 3" key="1">
    <citation type="submission" date="2019-07" db="EMBL/GenBank/DDBJ databases">
        <title>De Novo Assembly of kiwifruit Actinidia rufa.</title>
        <authorList>
            <person name="Sugita-Konishi S."/>
            <person name="Sato K."/>
            <person name="Mori E."/>
            <person name="Abe Y."/>
            <person name="Kisaki G."/>
            <person name="Hamano K."/>
            <person name="Suezawa K."/>
            <person name="Otani M."/>
            <person name="Fukuda T."/>
            <person name="Manabe T."/>
            <person name="Gomi K."/>
            <person name="Tabuchi M."/>
            <person name="Akimitsu K."/>
            <person name="Kataoka I."/>
        </authorList>
    </citation>
    <scope>NUCLEOTIDE SEQUENCE [LARGE SCALE GENOMIC DNA]</scope>
    <source>
        <strain evidence="3">cv. Fuchu</strain>
    </source>
</reference>
<dbReference type="InterPro" id="IPR005174">
    <property type="entry name" value="KIB1-4_b-propeller"/>
</dbReference>
<sequence>MANKRRKTSAAVTIPVPDWSDLLTDILELIINRLSFVDILSFRDVCSSWCSVAKTHTSPLPNQSLWLMLPTDQDQEPNFDEDFEDSLCDSFFNLAEKKLYKLDNRTKQRPCQSRGWLGSSQGWLLYLDEKQNPYIFNPFFDVGVRAVSLPFITKANLWGDPISSPNNYGIVAIYGFVISKVAFSKSGDSKWTDIGGARDDYCDIVCSKDYVFALSDVGSVEIWDLIDGNCFPRKIMNTNPSFPKERREFEESLKERYSNQFYLLVNSLEEIFLVIRYIGDYVKYDGEVVLSAREFPGYDGNSIYFTDDCWLWMDEHYDYGGHDSGVFNLKNGRTRPIYDLRRVQPPPVWVVPSGQPIKI</sequence>
<keyword evidence="3" id="KW-1185">Reference proteome</keyword>
<evidence type="ECO:0000313" key="2">
    <source>
        <dbReference type="EMBL" id="GFY93045.1"/>
    </source>
</evidence>
<dbReference type="EMBL" id="BJWL01000008">
    <property type="protein sequence ID" value="GFY93045.1"/>
    <property type="molecule type" value="Genomic_DNA"/>
</dbReference>
<protein>
    <recommendedName>
        <fullName evidence="1">F-box domain-containing protein</fullName>
    </recommendedName>
</protein>
<dbReference type="InterPro" id="IPR036047">
    <property type="entry name" value="F-box-like_dom_sf"/>
</dbReference>
<evidence type="ECO:0000313" key="3">
    <source>
        <dbReference type="Proteomes" id="UP000585474"/>
    </source>
</evidence>
<dbReference type="AlphaFoldDB" id="A0A7J0F2X5"/>